<feature type="domain" description="ABC transmembrane type-1" evidence="9">
    <location>
        <begin position="95"/>
        <end position="286"/>
    </location>
</feature>
<dbReference type="AlphaFoldDB" id="A0A1I4GYN7"/>
<feature type="compositionally biased region" description="Low complexity" evidence="8">
    <location>
        <begin position="1"/>
        <end position="14"/>
    </location>
</feature>
<keyword evidence="3" id="KW-1003">Cell membrane</keyword>
<keyword evidence="11" id="KW-1185">Reference proteome</keyword>
<dbReference type="InterPro" id="IPR000515">
    <property type="entry name" value="MetI-like"/>
</dbReference>
<feature type="transmembrane region" description="Helical" evidence="7">
    <location>
        <begin position="95"/>
        <end position="120"/>
    </location>
</feature>
<evidence type="ECO:0000256" key="2">
    <source>
        <dbReference type="ARBA" id="ARBA00022448"/>
    </source>
</evidence>
<sequence>MSATTATSRMSSTTEPKPSAGRRGNRDRPQKWGSPITYFVALLFVGVCVAPVLFIVLGGFRTNSQITTEPAALPSPWVVGNYLDVLKSTMFWGEFANSLVVAVASTVGIVVLGLMVSFVIARYDFRFKGAMYSLFAAGLMFPMVVAITPLYLVIKDLGLVDNLLGVIIPQIAFGLPVTVIILVPFLRAIPNEIEEAAAIDGMSRLGFFFRMVVPLSLPGVVTVGILGFVGSWNNYILPLYILNSQANYTLPLGVQVFSSQYSTDTAKVLAFTSLAMLPALVFFSVFEKRIVGGLTGAVKG</sequence>
<evidence type="ECO:0000313" key="10">
    <source>
        <dbReference type="EMBL" id="SFL34670.1"/>
    </source>
</evidence>
<dbReference type="OrthoDB" id="9794684at2"/>
<name>A0A1I4GYN7_9ACTN</name>
<feature type="transmembrane region" description="Helical" evidence="7">
    <location>
        <begin position="132"/>
        <end position="154"/>
    </location>
</feature>
<dbReference type="GO" id="GO:0005886">
    <property type="term" value="C:plasma membrane"/>
    <property type="evidence" value="ECO:0007669"/>
    <property type="project" value="UniProtKB-SubCell"/>
</dbReference>
<dbReference type="Pfam" id="PF00528">
    <property type="entry name" value="BPD_transp_1"/>
    <property type="match status" value="1"/>
</dbReference>
<keyword evidence="2 7" id="KW-0813">Transport</keyword>
<feature type="transmembrane region" description="Helical" evidence="7">
    <location>
        <begin position="207"/>
        <end position="229"/>
    </location>
</feature>
<feature type="region of interest" description="Disordered" evidence="8">
    <location>
        <begin position="1"/>
        <end position="29"/>
    </location>
</feature>
<keyword evidence="5 7" id="KW-1133">Transmembrane helix</keyword>
<evidence type="ECO:0000256" key="1">
    <source>
        <dbReference type="ARBA" id="ARBA00004651"/>
    </source>
</evidence>
<dbReference type="Proteomes" id="UP000198928">
    <property type="component" value="Unassembled WGS sequence"/>
</dbReference>
<accession>A0A1I4GYN7</accession>
<gene>
    <name evidence="10" type="ORF">SAMN05192584_11766</name>
</gene>
<dbReference type="InterPro" id="IPR035906">
    <property type="entry name" value="MetI-like_sf"/>
</dbReference>
<protein>
    <submittedName>
        <fullName evidence="10">Carbohydrate ABC transporter membrane protein 2, CUT1 family</fullName>
    </submittedName>
</protein>
<evidence type="ECO:0000256" key="5">
    <source>
        <dbReference type="ARBA" id="ARBA00022989"/>
    </source>
</evidence>
<organism evidence="10 11">
    <name type="scientific">Streptomyces pini</name>
    <dbReference type="NCBI Taxonomy" id="1520580"/>
    <lineage>
        <taxon>Bacteria</taxon>
        <taxon>Bacillati</taxon>
        <taxon>Actinomycetota</taxon>
        <taxon>Actinomycetes</taxon>
        <taxon>Kitasatosporales</taxon>
        <taxon>Streptomycetaceae</taxon>
        <taxon>Streptomyces</taxon>
    </lineage>
</organism>
<reference evidence="11" key="1">
    <citation type="submission" date="2016-10" db="EMBL/GenBank/DDBJ databases">
        <authorList>
            <person name="Varghese N."/>
            <person name="Submissions S."/>
        </authorList>
    </citation>
    <scope>NUCLEOTIDE SEQUENCE [LARGE SCALE GENOMIC DNA]</scope>
    <source>
        <strain evidence="11">PL19</strain>
    </source>
</reference>
<evidence type="ECO:0000256" key="6">
    <source>
        <dbReference type="ARBA" id="ARBA00023136"/>
    </source>
</evidence>
<evidence type="ECO:0000313" key="11">
    <source>
        <dbReference type="Proteomes" id="UP000198928"/>
    </source>
</evidence>
<keyword evidence="6 7" id="KW-0472">Membrane</keyword>
<dbReference type="PANTHER" id="PTHR43744">
    <property type="entry name" value="ABC TRANSPORTER PERMEASE PROTEIN MG189-RELATED-RELATED"/>
    <property type="match status" value="1"/>
</dbReference>
<dbReference type="RefSeq" id="WP_093851362.1">
    <property type="nucleotide sequence ID" value="NZ_FOSG01000017.1"/>
</dbReference>
<proteinExistence type="inferred from homology"/>
<dbReference type="EMBL" id="FOSG01000017">
    <property type="protein sequence ID" value="SFL34670.1"/>
    <property type="molecule type" value="Genomic_DNA"/>
</dbReference>
<feature type="transmembrane region" description="Helical" evidence="7">
    <location>
        <begin position="36"/>
        <end position="60"/>
    </location>
</feature>
<comment type="subcellular location">
    <subcellularLocation>
        <location evidence="1 7">Cell membrane</location>
        <topology evidence="1 7">Multi-pass membrane protein</topology>
    </subcellularLocation>
</comment>
<feature type="transmembrane region" description="Helical" evidence="7">
    <location>
        <begin position="166"/>
        <end position="186"/>
    </location>
</feature>
<evidence type="ECO:0000256" key="8">
    <source>
        <dbReference type="SAM" id="MobiDB-lite"/>
    </source>
</evidence>
<dbReference type="PANTHER" id="PTHR43744:SF12">
    <property type="entry name" value="ABC TRANSPORTER PERMEASE PROTEIN MG189-RELATED"/>
    <property type="match status" value="1"/>
</dbReference>
<evidence type="ECO:0000256" key="7">
    <source>
        <dbReference type="RuleBase" id="RU363032"/>
    </source>
</evidence>
<dbReference type="GO" id="GO:0055085">
    <property type="term" value="P:transmembrane transport"/>
    <property type="evidence" value="ECO:0007669"/>
    <property type="project" value="InterPro"/>
</dbReference>
<feature type="transmembrane region" description="Helical" evidence="7">
    <location>
        <begin position="268"/>
        <end position="286"/>
    </location>
</feature>
<dbReference type="PROSITE" id="PS50928">
    <property type="entry name" value="ABC_TM1"/>
    <property type="match status" value="1"/>
</dbReference>
<dbReference type="SUPFAM" id="SSF161098">
    <property type="entry name" value="MetI-like"/>
    <property type="match status" value="1"/>
</dbReference>
<keyword evidence="4 7" id="KW-0812">Transmembrane</keyword>
<dbReference type="CDD" id="cd06261">
    <property type="entry name" value="TM_PBP2"/>
    <property type="match status" value="1"/>
</dbReference>
<dbReference type="Gene3D" id="1.10.3720.10">
    <property type="entry name" value="MetI-like"/>
    <property type="match status" value="1"/>
</dbReference>
<evidence type="ECO:0000256" key="3">
    <source>
        <dbReference type="ARBA" id="ARBA00022475"/>
    </source>
</evidence>
<comment type="similarity">
    <text evidence="7">Belongs to the binding-protein-dependent transport system permease family.</text>
</comment>
<evidence type="ECO:0000256" key="4">
    <source>
        <dbReference type="ARBA" id="ARBA00022692"/>
    </source>
</evidence>
<evidence type="ECO:0000259" key="9">
    <source>
        <dbReference type="PROSITE" id="PS50928"/>
    </source>
</evidence>